<dbReference type="EMBL" id="SZPZ01000002">
    <property type="protein sequence ID" value="TKK80162.1"/>
    <property type="molecule type" value="Genomic_DNA"/>
</dbReference>
<dbReference type="AlphaFoldDB" id="A0A4U3LWG9"/>
<gene>
    <name evidence="1" type="ORF">FDA38_17680</name>
</gene>
<dbReference type="OrthoDB" id="4209462at2"/>
<evidence type="ECO:0000313" key="2">
    <source>
        <dbReference type="Proteomes" id="UP000305836"/>
    </source>
</evidence>
<evidence type="ECO:0000313" key="1">
    <source>
        <dbReference type="EMBL" id="TKK80162.1"/>
    </source>
</evidence>
<organism evidence="1 2">
    <name type="scientific">Kribbella jiaozuonensis</name>
    <dbReference type="NCBI Taxonomy" id="2575441"/>
    <lineage>
        <taxon>Bacteria</taxon>
        <taxon>Bacillati</taxon>
        <taxon>Actinomycetota</taxon>
        <taxon>Actinomycetes</taxon>
        <taxon>Propionibacteriales</taxon>
        <taxon>Kribbellaceae</taxon>
        <taxon>Kribbella</taxon>
    </lineage>
</organism>
<reference evidence="1 2" key="1">
    <citation type="submission" date="2019-04" db="EMBL/GenBank/DDBJ databases">
        <title>Kribbella sp. NEAU-THZ 27 nov., a novel actinomycete isolated from soil.</title>
        <authorList>
            <person name="Duan L."/>
        </authorList>
    </citation>
    <scope>NUCLEOTIDE SEQUENCE [LARGE SCALE GENOMIC DNA]</scope>
    <source>
        <strain evidence="2">NEAU-THZ27</strain>
    </source>
</reference>
<name>A0A4U3LWG9_9ACTN</name>
<keyword evidence="2" id="KW-1185">Reference proteome</keyword>
<protein>
    <submittedName>
        <fullName evidence="1">Uncharacterized protein</fullName>
    </submittedName>
</protein>
<comment type="caution">
    <text evidence="1">The sequence shown here is derived from an EMBL/GenBank/DDBJ whole genome shotgun (WGS) entry which is preliminary data.</text>
</comment>
<sequence length="105" mass="11735">MNMPGAGNGDSVAREDIAAAVTAGRLEYADGATQVFERNGATTYTEDGRVTRGEWYVDDRGRFCSFWPPSYRACYLLHWLVADDVIVGLTFVDPSGRSRFEGRYR</sequence>
<accession>A0A4U3LWG9</accession>
<dbReference type="Proteomes" id="UP000305836">
    <property type="component" value="Unassembled WGS sequence"/>
</dbReference>
<proteinExistence type="predicted"/>